<comment type="caution">
    <text evidence="1">The sequence shown here is derived from an EMBL/GenBank/DDBJ whole genome shotgun (WGS) entry which is preliminary data.</text>
</comment>
<proteinExistence type="predicted"/>
<accession>A0AAW2EHY7</accession>
<dbReference type="AlphaFoldDB" id="A0AAW2EHY7"/>
<keyword evidence="2" id="KW-1185">Reference proteome</keyword>
<name>A0AAW2EHY7_9HYME</name>
<protein>
    <submittedName>
        <fullName evidence="1">Uncharacterized protein</fullName>
    </submittedName>
</protein>
<evidence type="ECO:0000313" key="2">
    <source>
        <dbReference type="Proteomes" id="UP001430953"/>
    </source>
</evidence>
<gene>
    <name evidence="1" type="ORF">PUN28_018486</name>
</gene>
<organism evidence="1 2">
    <name type="scientific">Cardiocondyla obscurior</name>
    <dbReference type="NCBI Taxonomy" id="286306"/>
    <lineage>
        <taxon>Eukaryota</taxon>
        <taxon>Metazoa</taxon>
        <taxon>Ecdysozoa</taxon>
        <taxon>Arthropoda</taxon>
        <taxon>Hexapoda</taxon>
        <taxon>Insecta</taxon>
        <taxon>Pterygota</taxon>
        <taxon>Neoptera</taxon>
        <taxon>Endopterygota</taxon>
        <taxon>Hymenoptera</taxon>
        <taxon>Apocrita</taxon>
        <taxon>Aculeata</taxon>
        <taxon>Formicoidea</taxon>
        <taxon>Formicidae</taxon>
        <taxon>Myrmicinae</taxon>
        <taxon>Cardiocondyla</taxon>
    </lineage>
</organism>
<evidence type="ECO:0000313" key="1">
    <source>
        <dbReference type="EMBL" id="KAL0101954.1"/>
    </source>
</evidence>
<dbReference type="EMBL" id="JADYXP020000023">
    <property type="protein sequence ID" value="KAL0101954.1"/>
    <property type="molecule type" value="Genomic_DNA"/>
</dbReference>
<sequence length="141" mass="15874">MTTPILLQEGRDGTFYFVRGDSSIMRLGPTKGHKYKSAAARMLLYDRVYTSDRAELRIVSQILRERSLYNGSNSADSEDKRMIDGIITSYRTVTVCIMNNIGISTSFLPEVRLCTFEKNGSFVDCTMTGTSCRRCSGTNQR</sequence>
<reference evidence="1 2" key="1">
    <citation type="submission" date="2023-03" db="EMBL/GenBank/DDBJ databases">
        <title>High recombination rates correlate with genetic variation in Cardiocondyla obscurior ants.</title>
        <authorList>
            <person name="Errbii M."/>
        </authorList>
    </citation>
    <scope>NUCLEOTIDE SEQUENCE [LARGE SCALE GENOMIC DNA]</scope>
    <source>
        <strain evidence="1">Alpha-2009</strain>
        <tissue evidence="1">Whole body</tissue>
    </source>
</reference>
<dbReference type="Proteomes" id="UP001430953">
    <property type="component" value="Unassembled WGS sequence"/>
</dbReference>